<dbReference type="RefSeq" id="WP_182529733.1">
    <property type="nucleotide sequence ID" value="NZ_JACGXL010000001.1"/>
</dbReference>
<dbReference type="InterPro" id="IPR011050">
    <property type="entry name" value="Pectin_lyase_fold/virulence"/>
</dbReference>
<evidence type="ECO:0000313" key="3">
    <source>
        <dbReference type="EMBL" id="MBA8886674.1"/>
    </source>
</evidence>
<protein>
    <recommendedName>
        <fullName evidence="2">Periplasmic copper-binding protein NosD beta helix domain-containing protein</fullName>
    </recommendedName>
</protein>
<evidence type="ECO:0000313" key="4">
    <source>
        <dbReference type="Proteomes" id="UP000550401"/>
    </source>
</evidence>
<dbReference type="Proteomes" id="UP000550401">
    <property type="component" value="Unassembled WGS sequence"/>
</dbReference>
<feature type="domain" description="Periplasmic copper-binding protein NosD beta helix" evidence="2">
    <location>
        <begin position="61"/>
        <end position="247"/>
    </location>
</feature>
<keyword evidence="1" id="KW-0732">Signal</keyword>
<dbReference type="SMART" id="SM00710">
    <property type="entry name" value="PbH1"/>
    <property type="match status" value="6"/>
</dbReference>
<accession>A0A839F308</accession>
<proteinExistence type="predicted"/>
<dbReference type="Pfam" id="PF05048">
    <property type="entry name" value="NosD"/>
    <property type="match status" value="1"/>
</dbReference>
<dbReference type="AlphaFoldDB" id="A0A839F308"/>
<sequence>MKHPFSALAACATLVAPTIAQARNLAVPAEYATIQQAIDASSNGDFVLVSPGTYHERITIDGRAIAVIGEAGAAATTIDADYLGTAVTITNATRATTLQSFTITRGRGDYGGGVLVNGGSASIIGNRIQGNLGASFGNGIMLWGGSAYVFGNVIVDNASGNFSSGGGGGGGIGVLGGDGAEIRGNVISRNSTDAYTSGGGIYIDGGGAMAIVGNIITDNTAPSEGGGIAMFNGTDARIENNLITGNRVLSPSGFGGGVYALVWHSRGPFLIGNTFVDNEAGTGSAIYVDWNVLAVRIANNVVTSTSTASAVYCGSFNNVHPPIIMNNDVYAPAGTAYAGLCADVEGADGNFSADPLFVGATDYRLRASSPAIDAGLDPFVAEPLDFDAKTRITDGDGDGTPRVDLGAFEHPGDRLFADGFEPTSANPSH</sequence>
<dbReference type="SUPFAM" id="SSF51126">
    <property type="entry name" value="Pectin lyase-like"/>
    <property type="match status" value="1"/>
</dbReference>
<name>A0A839F308_9GAMM</name>
<dbReference type="InterPro" id="IPR012334">
    <property type="entry name" value="Pectin_lyas_fold"/>
</dbReference>
<feature type="signal peptide" evidence="1">
    <location>
        <begin position="1"/>
        <end position="22"/>
    </location>
</feature>
<keyword evidence="4" id="KW-1185">Reference proteome</keyword>
<comment type="caution">
    <text evidence="3">The sequence shown here is derived from an EMBL/GenBank/DDBJ whole genome shotgun (WGS) entry which is preliminary data.</text>
</comment>
<dbReference type="InterPro" id="IPR006626">
    <property type="entry name" value="PbH1"/>
</dbReference>
<dbReference type="InterPro" id="IPR007742">
    <property type="entry name" value="NosD_dom"/>
</dbReference>
<evidence type="ECO:0000259" key="2">
    <source>
        <dbReference type="Pfam" id="PF05048"/>
    </source>
</evidence>
<feature type="chain" id="PRO_5032331729" description="Periplasmic copper-binding protein NosD beta helix domain-containing protein" evidence="1">
    <location>
        <begin position="23"/>
        <end position="429"/>
    </location>
</feature>
<evidence type="ECO:0000256" key="1">
    <source>
        <dbReference type="SAM" id="SignalP"/>
    </source>
</evidence>
<gene>
    <name evidence="3" type="ORF">FHW12_000865</name>
</gene>
<reference evidence="3 4" key="1">
    <citation type="submission" date="2020-07" db="EMBL/GenBank/DDBJ databases">
        <title>Genomic Encyclopedia of Type Strains, Phase IV (KMG-V): Genome sequencing to study the core and pangenomes of soil and plant-associated prokaryotes.</title>
        <authorList>
            <person name="Whitman W."/>
        </authorList>
    </citation>
    <scope>NUCLEOTIDE SEQUENCE [LARGE SCALE GENOMIC DNA]</scope>
    <source>
        <strain evidence="3 4">RH2WT43</strain>
    </source>
</reference>
<dbReference type="Gene3D" id="2.160.20.10">
    <property type="entry name" value="Single-stranded right-handed beta-helix, Pectin lyase-like"/>
    <property type="match status" value="1"/>
</dbReference>
<organism evidence="3 4">
    <name type="scientific">Dokdonella fugitiva</name>
    <dbReference type="NCBI Taxonomy" id="328517"/>
    <lineage>
        <taxon>Bacteria</taxon>
        <taxon>Pseudomonadati</taxon>
        <taxon>Pseudomonadota</taxon>
        <taxon>Gammaproteobacteria</taxon>
        <taxon>Lysobacterales</taxon>
        <taxon>Rhodanobacteraceae</taxon>
        <taxon>Dokdonella</taxon>
    </lineage>
</organism>
<dbReference type="EMBL" id="JACGXL010000001">
    <property type="protein sequence ID" value="MBA8886674.1"/>
    <property type="molecule type" value="Genomic_DNA"/>
</dbReference>